<dbReference type="RefSeq" id="WP_119953258.1">
    <property type="nucleotide sequence ID" value="NZ_QYUR01000002.1"/>
</dbReference>
<organism evidence="1 2">
    <name type="scientific">Pseudomonas cavernicola</name>
    <dbReference type="NCBI Taxonomy" id="2320866"/>
    <lineage>
        <taxon>Bacteria</taxon>
        <taxon>Pseudomonadati</taxon>
        <taxon>Pseudomonadota</taxon>
        <taxon>Gammaproteobacteria</taxon>
        <taxon>Pseudomonadales</taxon>
        <taxon>Pseudomonadaceae</taxon>
        <taxon>Pseudomonas</taxon>
    </lineage>
</organism>
<dbReference type="EMBL" id="QYUR01000002">
    <property type="protein sequence ID" value="RJG12935.1"/>
    <property type="molecule type" value="Genomic_DNA"/>
</dbReference>
<reference evidence="1 2" key="1">
    <citation type="submission" date="2018-09" db="EMBL/GenBank/DDBJ databases">
        <authorList>
            <person name="Zhu H."/>
        </authorList>
    </citation>
    <scope>NUCLEOTIDE SEQUENCE [LARGE SCALE GENOMIC DNA]</scope>
    <source>
        <strain evidence="1 2">K1S02-6</strain>
    </source>
</reference>
<gene>
    <name evidence="1" type="ORF">D3879_06560</name>
</gene>
<dbReference type="Proteomes" id="UP000284021">
    <property type="component" value="Unassembled WGS sequence"/>
</dbReference>
<evidence type="ECO:0000313" key="1">
    <source>
        <dbReference type="EMBL" id="RJG12935.1"/>
    </source>
</evidence>
<dbReference type="AlphaFoldDB" id="A0A418XKG5"/>
<sequence>MKRHSEHSPILEVDASGFATQVGTTSAFTTVDSSPYAGIKARALSLVDVIKSHGLNPRKSQSLQQLIDMTVAMSDSWDSGSKEDVTFAQLLAAAQVERISTAVLSAARCEAPSSTLRSLLTGSLDLLGREQSKAKDTLWELELLRILVGHKIDARLDEPDLSVRFSGAPVGFACKKIYSEGNVSKVLSNAVAQIEREGEFGIIALNLDDLLPENAILKAPTLAVMSSMLEERNNAFLRAHERHLRKYLTPGRAISALVSCAAIADVENAENRFMNARQTTLWQIPGIPDAKAEQMNQFLAAMSARHRPNPSIERTFKRPRD</sequence>
<protein>
    <submittedName>
        <fullName evidence="1">Uncharacterized protein</fullName>
    </submittedName>
</protein>
<proteinExistence type="predicted"/>
<dbReference type="OrthoDB" id="9153906at2"/>
<comment type="caution">
    <text evidence="1">The sequence shown here is derived from an EMBL/GenBank/DDBJ whole genome shotgun (WGS) entry which is preliminary data.</text>
</comment>
<keyword evidence="2" id="KW-1185">Reference proteome</keyword>
<evidence type="ECO:0000313" key="2">
    <source>
        <dbReference type="Proteomes" id="UP000284021"/>
    </source>
</evidence>
<name>A0A418XKG5_9PSED</name>
<accession>A0A418XKG5</accession>